<name>A0ABQ5Z559_9SPHN</name>
<organism evidence="1 2">
    <name type="scientific">Sphingomonas astaxanthinifaciens DSM 22298</name>
    <dbReference type="NCBI Taxonomy" id="1123267"/>
    <lineage>
        <taxon>Bacteria</taxon>
        <taxon>Pseudomonadati</taxon>
        <taxon>Pseudomonadota</taxon>
        <taxon>Alphaproteobacteria</taxon>
        <taxon>Sphingomonadales</taxon>
        <taxon>Sphingomonadaceae</taxon>
        <taxon>Sphingomonas</taxon>
    </lineage>
</organism>
<proteinExistence type="predicted"/>
<dbReference type="EMBL" id="BSOO01000003">
    <property type="protein sequence ID" value="GLR46632.1"/>
    <property type="molecule type" value="Genomic_DNA"/>
</dbReference>
<evidence type="ECO:0000313" key="1">
    <source>
        <dbReference type="EMBL" id="GLR46632.1"/>
    </source>
</evidence>
<comment type="caution">
    <text evidence="1">The sequence shown here is derived from an EMBL/GenBank/DDBJ whole genome shotgun (WGS) entry which is preliminary data.</text>
</comment>
<accession>A0ABQ5Z559</accession>
<dbReference type="Proteomes" id="UP001156703">
    <property type="component" value="Unassembled WGS sequence"/>
</dbReference>
<reference evidence="2" key="1">
    <citation type="journal article" date="2019" name="Int. J. Syst. Evol. Microbiol.">
        <title>The Global Catalogue of Microorganisms (GCM) 10K type strain sequencing project: providing services to taxonomists for standard genome sequencing and annotation.</title>
        <authorList>
            <consortium name="The Broad Institute Genomics Platform"/>
            <consortium name="The Broad Institute Genome Sequencing Center for Infectious Disease"/>
            <person name="Wu L."/>
            <person name="Ma J."/>
        </authorList>
    </citation>
    <scope>NUCLEOTIDE SEQUENCE [LARGE SCALE GENOMIC DNA]</scope>
    <source>
        <strain evidence="2">NBRC 102146</strain>
    </source>
</reference>
<protein>
    <submittedName>
        <fullName evidence="1">Uncharacterized protein</fullName>
    </submittedName>
</protein>
<evidence type="ECO:0000313" key="2">
    <source>
        <dbReference type="Proteomes" id="UP001156703"/>
    </source>
</evidence>
<keyword evidence="2" id="KW-1185">Reference proteome</keyword>
<gene>
    <name evidence="1" type="ORF">GCM10007925_03430</name>
</gene>
<dbReference type="RefSeq" id="WP_029942011.1">
    <property type="nucleotide sequence ID" value="NZ_BSOO01000003.1"/>
</dbReference>
<sequence length="171" mass="18846">MSLLAKRYETGALTLTGKSMRFDLGARALFEPSLQLRATITRPYSDSFASVARLHLFRDPQIVAGRLTMDWPAEDLAVWEAANSQPPSRPLDFVSDRSRQLAAIPLSLERFGALLLVRTEANLRPIATLLGQEYGCDADLGESILSSLLEALPSMPEFAEEPGVTTVEVRR</sequence>